<evidence type="ECO:0000313" key="4">
    <source>
        <dbReference type="Proteomes" id="UP001487740"/>
    </source>
</evidence>
<organism evidence="3 4">
    <name type="scientific">Scylla paramamosain</name>
    <name type="common">Mud crab</name>
    <dbReference type="NCBI Taxonomy" id="85552"/>
    <lineage>
        <taxon>Eukaryota</taxon>
        <taxon>Metazoa</taxon>
        <taxon>Ecdysozoa</taxon>
        <taxon>Arthropoda</taxon>
        <taxon>Crustacea</taxon>
        <taxon>Multicrustacea</taxon>
        <taxon>Malacostraca</taxon>
        <taxon>Eumalacostraca</taxon>
        <taxon>Eucarida</taxon>
        <taxon>Decapoda</taxon>
        <taxon>Pleocyemata</taxon>
        <taxon>Brachyura</taxon>
        <taxon>Eubrachyura</taxon>
        <taxon>Portunoidea</taxon>
        <taxon>Portunidae</taxon>
        <taxon>Portuninae</taxon>
        <taxon>Scylla</taxon>
    </lineage>
</organism>
<dbReference type="AlphaFoldDB" id="A0AAW0ULL5"/>
<keyword evidence="2" id="KW-0732">Signal</keyword>
<proteinExistence type="predicted"/>
<feature type="region of interest" description="Disordered" evidence="1">
    <location>
        <begin position="196"/>
        <end position="219"/>
    </location>
</feature>
<dbReference type="Proteomes" id="UP001487740">
    <property type="component" value="Unassembled WGS sequence"/>
</dbReference>
<sequence length="219" mass="23190">MQRVGGWRAAVVVVVVVVVCLVDTSRALTLPGMDKACGNLGPGECMARVSKCKMVGELAKGKGGYVKPVLDCATTLGIPKMQVVGVIGPAFSAGQPETIVDRITNDSAISAQLHQCVNQANGLIGMDGTIARQAMVNKLMARGVYTHPTIIDNVAAALAQCPEPPPSQVGQFLECVRATCIQHMPPSVSALPTFALEDEKDDDDKDKHKKCKGKKCKKH</sequence>
<evidence type="ECO:0000256" key="1">
    <source>
        <dbReference type="SAM" id="MobiDB-lite"/>
    </source>
</evidence>
<feature type="signal peptide" evidence="2">
    <location>
        <begin position="1"/>
        <end position="27"/>
    </location>
</feature>
<keyword evidence="4" id="KW-1185">Reference proteome</keyword>
<evidence type="ECO:0000256" key="2">
    <source>
        <dbReference type="SAM" id="SignalP"/>
    </source>
</evidence>
<gene>
    <name evidence="3" type="ORF">O3P69_002918</name>
</gene>
<name>A0AAW0ULL5_SCYPA</name>
<protein>
    <submittedName>
        <fullName evidence="3">Uncharacterized protein</fullName>
    </submittedName>
</protein>
<evidence type="ECO:0000313" key="3">
    <source>
        <dbReference type="EMBL" id="KAK8399861.1"/>
    </source>
</evidence>
<comment type="caution">
    <text evidence="3">The sequence shown here is derived from an EMBL/GenBank/DDBJ whole genome shotgun (WGS) entry which is preliminary data.</text>
</comment>
<dbReference type="EMBL" id="JARAKH010000010">
    <property type="protein sequence ID" value="KAK8399861.1"/>
    <property type="molecule type" value="Genomic_DNA"/>
</dbReference>
<accession>A0AAW0ULL5</accession>
<feature type="compositionally biased region" description="Basic residues" evidence="1">
    <location>
        <begin position="207"/>
        <end position="219"/>
    </location>
</feature>
<reference evidence="3 4" key="1">
    <citation type="submission" date="2023-03" db="EMBL/GenBank/DDBJ databases">
        <title>High-quality genome of Scylla paramamosain provides insights in environmental adaptation.</title>
        <authorList>
            <person name="Zhang L."/>
        </authorList>
    </citation>
    <scope>NUCLEOTIDE SEQUENCE [LARGE SCALE GENOMIC DNA]</scope>
    <source>
        <strain evidence="3">LZ_2023a</strain>
        <tissue evidence="3">Muscle</tissue>
    </source>
</reference>
<feature type="chain" id="PRO_5043721294" evidence="2">
    <location>
        <begin position="28"/>
        <end position="219"/>
    </location>
</feature>